<name>H6L3M4_SAPGL</name>
<organism evidence="1 2">
    <name type="scientific">Saprospira grandis (strain Lewin)</name>
    <dbReference type="NCBI Taxonomy" id="984262"/>
    <lineage>
        <taxon>Bacteria</taxon>
        <taxon>Pseudomonadati</taxon>
        <taxon>Bacteroidota</taxon>
        <taxon>Saprospiria</taxon>
        <taxon>Saprospirales</taxon>
        <taxon>Saprospiraceae</taxon>
        <taxon>Saprospira</taxon>
    </lineage>
</organism>
<evidence type="ECO:0008006" key="3">
    <source>
        <dbReference type="Google" id="ProtNLM"/>
    </source>
</evidence>
<evidence type="ECO:0000313" key="1">
    <source>
        <dbReference type="EMBL" id="AFC24972.1"/>
    </source>
</evidence>
<dbReference type="EMBL" id="CP002831">
    <property type="protein sequence ID" value="AFC24972.1"/>
    <property type="molecule type" value="Genomic_DNA"/>
</dbReference>
<dbReference type="OrthoDB" id="9820201at2"/>
<dbReference type="Proteomes" id="UP000007519">
    <property type="component" value="Chromosome"/>
</dbReference>
<gene>
    <name evidence="1" type="ordered locus">SGRA_2243</name>
</gene>
<keyword evidence="2" id="KW-1185">Reference proteome</keyword>
<reference evidence="1 2" key="1">
    <citation type="journal article" date="2012" name="Stand. Genomic Sci.">
        <title>Complete genome sequencing and analysis of Saprospira grandis str. Lewin, a predatory marine bacterium.</title>
        <authorList>
            <person name="Saw J.H."/>
            <person name="Yuryev A."/>
            <person name="Kanbe M."/>
            <person name="Hou S."/>
            <person name="Young A.G."/>
            <person name="Aizawa S."/>
            <person name="Alam M."/>
        </authorList>
    </citation>
    <scope>NUCLEOTIDE SEQUENCE [LARGE SCALE GENOMIC DNA]</scope>
    <source>
        <strain evidence="1 2">Lewin</strain>
    </source>
</reference>
<proteinExistence type="predicted"/>
<dbReference type="KEGG" id="sgn:SGRA_2243"/>
<dbReference type="STRING" id="984262.SGRA_2243"/>
<accession>H6L3M4</accession>
<sequence>MKNIFLILIFSFGATLLFGQKEDARIINGAPAPFHWFDHLGPNLGVTAFLPYEDKGLGPFIGPEFGLNLYMRNRAHARTGPAYFRVYAQAALLRSQLQDTSSILSSSLGVEFSFEDRIKRAVFVPFWGLEYGGIQRSDFEKARSRAAFILGLNLLHTRQVIWRVRGAYSYGFGANFEEFSGIYMQTTLSFRFW</sequence>
<dbReference type="HOGENOM" id="CLU_1460309_0_0_10"/>
<protein>
    <recommendedName>
        <fullName evidence="3">Outer membrane protein beta-barrel domain-containing protein</fullName>
    </recommendedName>
</protein>
<evidence type="ECO:0000313" key="2">
    <source>
        <dbReference type="Proteomes" id="UP000007519"/>
    </source>
</evidence>
<dbReference type="RefSeq" id="WP_015692587.1">
    <property type="nucleotide sequence ID" value="NC_016940.1"/>
</dbReference>
<dbReference type="AlphaFoldDB" id="H6L3M4"/>